<feature type="domain" description="Tyrosine-protein phosphatase" evidence="1">
    <location>
        <begin position="25"/>
        <end position="151"/>
    </location>
</feature>
<dbReference type="SUPFAM" id="SSF52799">
    <property type="entry name" value="(Phosphotyrosine protein) phosphatases II"/>
    <property type="match status" value="1"/>
</dbReference>
<dbReference type="Proteomes" id="UP000281553">
    <property type="component" value="Unassembled WGS sequence"/>
</dbReference>
<sequence length="151" mass="17004">MPSPPPSGVQDLKGHIQHIKSDDALFAEFQRLDVLTGQQDGDYGLTSKMADVVPALNRYKDMLPYDQNIVRLDRDWDTYCGDQQPIGPLACGYDALGRAEVAPMERLPEYIATQGPLTHTEADFLFMVHQQRSPIVIMLCKYVQSSSYTRI</sequence>
<evidence type="ECO:0000313" key="2">
    <source>
        <dbReference type="EMBL" id="VDN36237.1"/>
    </source>
</evidence>
<dbReference type="PROSITE" id="PS50055">
    <property type="entry name" value="TYR_PHOSPHATASE_PTP"/>
    <property type="match status" value="1"/>
</dbReference>
<name>A0A3P7NQE4_DIBLA</name>
<dbReference type="AlphaFoldDB" id="A0A3P7NQE4"/>
<dbReference type="GO" id="GO:0004725">
    <property type="term" value="F:protein tyrosine phosphatase activity"/>
    <property type="evidence" value="ECO:0007669"/>
    <property type="project" value="InterPro"/>
</dbReference>
<keyword evidence="3" id="KW-1185">Reference proteome</keyword>
<dbReference type="OrthoDB" id="6407541at2759"/>
<dbReference type="Gene3D" id="3.90.190.10">
    <property type="entry name" value="Protein tyrosine phosphatase superfamily"/>
    <property type="match status" value="1"/>
</dbReference>
<dbReference type="PANTHER" id="PTHR19134">
    <property type="entry name" value="RECEPTOR-TYPE TYROSINE-PROTEIN PHOSPHATASE"/>
    <property type="match status" value="1"/>
</dbReference>
<gene>
    <name evidence="2" type="ORF">DILT_LOCUS16986</name>
</gene>
<dbReference type="Pfam" id="PF00102">
    <property type="entry name" value="Y_phosphatase"/>
    <property type="match status" value="1"/>
</dbReference>
<dbReference type="InterPro" id="IPR029021">
    <property type="entry name" value="Prot-tyrosine_phosphatase-like"/>
</dbReference>
<dbReference type="InterPro" id="IPR050348">
    <property type="entry name" value="Protein-Tyr_Phosphatase"/>
</dbReference>
<protein>
    <recommendedName>
        <fullName evidence="1">Tyrosine-protein phosphatase domain-containing protein</fullName>
    </recommendedName>
</protein>
<proteinExistence type="predicted"/>
<dbReference type="InterPro" id="IPR000242">
    <property type="entry name" value="PTP_cat"/>
</dbReference>
<reference evidence="2 3" key="1">
    <citation type="submission" date="2018-11" db="EMBL/GenBank/DDBJ databases">
        <authorList>
            <consortium name="Pathogen Informatics"/>
        </authorList>
    </citation>
    <scope>NUCLEOTIDE SEQUENCE [LARGE SCALE GENOMIC DNA]</scope>
</reference>
<dbReference type="EMBL" id="UYRU01088525">
    <property type="protein sequence ID" value="VDN36237.1"/>
    <property type="molecule type" value="Genomic_DNA"/>
</dbReference>
<dbReference type="PANTHER" id="PTHR19134:SF531">
    <property type="entry name" value="TYROSINE-PROTEIN PHOSPHATASE LAR"/>
    <property type="match status" value="1"/>
</dbReference>
<organism evidence="2 3">
    <name type="scientific">Dibothriocephalus latus</name>
    <name type="common">Fish tapeworm</name>
    <name type="synonym">Diphyllobothrium latum</name>
    <dbReference type="NCBI Taxonomy" id="60516"/>
    <lineage>
        <taxon>Eukaryota</taxon>
        <taxon>Metazoa</taxon>
        <taxon>Spiralia</taxon>
        <taxon>Lophotrochozoa</taxon>
        <taxon>Platyhelminthes</taxon>
        <taxon>Cestoda</taxon>
        <taxon>Eucestoda</taxon>
        <taxon>Diphyllobothriidea</taxon>
        <taxon>Diphyllobothriidae</taxon>
        <taxon>Dibothriocephalus</taxon>
    </lineage>
</organism>
<evidence type="ECO:0000313" key="3">
    <source>
        <dbReference type="Proteomes" id="UP000281553"/>
    </source>
</evidence>
<evidence type="ECO:0000259" key="1">
    <source>
        <dbReference type="PROSITE" id="PS50055"/>
    </source>
</evidence>
<accession>A0A3P7NQE4</accession>